<evidence type="ECO:0000256" key="9">
    <source>
        <dbReference type="PIRSR" id="PIRSR605093-1"/>
    </source>
</evidence>
<feature type="binding site" evidence="9">
    <location>
        <position position="412"/>
    </location>
    <ligand>
        <name>Mg(2+)</name>
        <dbReference type="ChEBI" id="CHEBI:18420"/>
        <label>2</label>
    </ligand>
</feature>
<dbReference type="PROSITE" id="PS50522">
    <property type="entry name" value="RDRP_PHAGE"/>
    <property type="match status" value="1"/>
</dbReference>
<dbReference type="InterPro" id="IPR007096">
    <property type="entry name" value="RNA-dir_Rpol_cat_phage"/>
</dbReference>
<dbReference type="EMBL" id="MN032984">
    <property type="protein sequence ID" value="QDH86866.1"/>
    <property type="molecule type" value="Genomic_RNA"/>
</dbReference>
<evidence type="ECO:0000259" key="10">
    <source>
        <dbReference type="PROSITE" id="PS50522"/>
    </source>
</evidence>
<protein>
    <recommendedName>
        <fullName evidence="1">RNA-directed RNA polymerase</fullName>
        <ecNumber evidence="1">2.7.7.48</ecNumber>
    </recommendedName>
    <alternativeName>
        <fullName evidence="7">RNA replicase beta chain</fullName>
    </alternativeName>
</protein>
<dbReference type="EC" id="2.7.7.48" evidence="1"/>
<comment type="cofactor">
    <cofactor evidence="9">
        <name>Mg(2+)</name>
        <dbReference type="ChEBI" id="CHEBI:18420"/>
    </cofactor>
    <text evidence="9">Binds 2 Mg(2+) per subunit.</text>
</comment>
<keyword evidence="5" id="KW-0547">Nucleotide-binding</keyword>
<proteinExistence type="predicted"/>
<evidence type="ECO:0000313" key="11">
    <source>
        <dbReference type="EMBL" id="QDH86866.1"/>
    </source>
</evidence>
<dbReference type="Pfam" id="PF03431">
    <property type="entry name" value="RNA_replicase_B"/>
    <property type="match status" value="1"/>
</dbReference>
<feature type="binding site" evidence="9">
    <location>
        <position position="411"/>
    </location>
    <ligand>
        <name>Mg(2+)</name>
        <dbReference type="ChEBI" id="CHEBI:18420"/>
        <label>2</label>
    </ligand>
</feature>
<sequence>MGDHNSLETLRSVSLLVEALYRDIAQRYSVNAAEQQRDIAVMRRRSAREGIGFYTKTLPRLGKALDKALHSEVSLKFPGFARRRGTAIPRFIWWLLERVLCTETGYVRSDADITALKDARQLLAFAYKLNIPYDQETENSVIDSFIRTEEELATITGCESFAVDPIVAKARTLLCKLFAGFEPGDIVPKHGPGSVATGEEIGEKSNFSRIYSKLEHGGYPFTEYFTMGASHVADQYDWIQGLQVLDRATAKVVLVPKDSRGPRLISCEPLELQWIQQGLQRKLYPWIERHPMTAGYVNFTDQSVNRRLALEGSRSGEWVTLDMKDASDRVSLKLVERLFQGTSLLSALLASRSDETRVPDGRLVPLSKFAPMGSAVCFPVEAICFWALAVSVLWLNGRGSSAMTSVYVYGDDIIVRASDYKLVQAYFPRVGLKFNVDKCCTGGFFRESCGCDAYKGVDVTPLRLRTSWCHRNTRNPTELSSYCALSNALWKAGYWGTAELIRRQVEDRYGPLPYYDDQACPMPTDTNVDWGGMSYDRRQALLLALGAIPGFSPGPTPTEPRSYLGFCRPHVNHHHENLKRLKYRLNHRLHRIEFLVWTVTPKRKSYEVDGWRELLRVQNTKSSGSTSGSYPAESGGGHLPVGVYALPRRSCLKRGWRSVV</sequence>
<evidence type="ECO:0000256" key="5">
    <source>
        <dbReference type="ARBA" id="ARBA00022741"/>
    </source>
</evidence>
<keyword evidence="4" id="KW-0548">Nucleotidyltransferase</keyword>
<keyword evidence="6" id="KW-0693">Viral RNA replication</keyword>
<accession>A0A514CZT0</accession>
<dbReference type="InterPro" id="IPR005093">
    <property type="entry name" value="RNArep_beta"/>
</dbReference>
<dbReference type="GO" id="GO:0003968">
    <property type="term" value="F:RNA-directed RNA polymerase activity"/>
    <property type="evidence" value="ECO:0007669"/>
    <property type="project" value="UniProtKB-KW"/>
</dbReference>
<organism evidence="11">
    <name type="scientific">Leviviridae sp</name>
    <dbReference type="NCBI Taxonomy" id="2027243"/>
    <lineage>
        <taxon>Viruses</taxon>
        <taxon>Riboviria</taxon>
        <taxon>Orthornavirae</taxon>
        <taxon>Lenarviricota</taxon>
        <taxon>Leviviricetes</taxon>
        <taxon>Norzivirales</taxon>
        <taxon>Fiersviridae</taxon>
    </lineage>
</organism>
<evidence type="ECO:0000256" key="1">
    <source>
        <dbReference type="ARBA" id="ARBA00012494"/>
    </source>
</evidence>
<keyword evidence="3" id="KW-0808">Transferase</keyword>
<gene>
    <name evidence="11" type="ORF">H2RhizoLitter492029_000003</name>
</gene>
<dbReference type="GO" id="GO:0039694">
    <property type="term" value="P:viral RNA genome replication"/>
    <property type="evidence" value="ECO:0007669"/>
    <property type="project" value="InterPro"/>
</dbReference>
<evidence type="ECO:0000256" key="8">
    <source>
        <dbReference type="ARBA" id="ARBA00048744"/>
    </source>
</evidence>
<reference evidence="11" key="1">
    <citation type="submission" date="2019-05" db="EMBL/GenBank/DDBJ databases">
        <title>Metatranscriptomic reconstruction reveals RNA viruses with the potential to shape carbon cycling in soil.</title>
        <authorList>
            <person name="Starr E.P."/>
            <person name="Nuccio E."/>
            <person name="Pett-Ridge J."/>
            <person name="Banfield J.F."/>
            <person name="Firestone M.K."/>
        </authorList>
    </citation>
    <scope>NUCLEOTIDE SEQUENCE</scope>
    <source>
        <strain evidence="11">H2_Rhizo_Litter_49_scaffold_2029</strain>
    </source>
</reference>
<evidence type="ECO:0000256" key="6">
    <source>
        <dbReference type="ARBA" id="ARBA00022953"/>
    </source>
</evidence>
<feature type="domain" description="RdRp catalytic" evidence="10">
    <location>
        <begin position="307"/>
        <end position="443"/>
    </location>
</feature>
<keyword evidence="2 11" id="KW-0696">RNA-directed RNA polymerase</keyword>
<dbReference type="GO" id="GO:0046872">
    <property type="term" value="F:metal ion binding"/>
    <property type="evidence" value="ECO:0007669"/>
    <property type="project" value="UniProtKB-KW"/>
</dbReference>
<evidence type="ECO:0000256" key="2">
    <source>
        <dbReference type="ARBA" id="ARBA00022484"/>
    </source>
</evidence>
<keyword evidence="9" id="KW-0479">Metal-binding</keyword>
<name>A0A514CZT0_9VIRU</name>
<dbReference type="InterPro" id="IPR043502">
    <property type="entry name" value="DNA/RNA_pol_sf"/>
</dbReference>
<dbReference type="GO" id="GO:0000166">
    <property type="term" value="F:nucleotide binding"/>
    <property type="evidence" value="ECO:0007669"/>
    <property type="project" value="UniProtKB-KW"/>
</dbReference>
<keyword evidence="9" id="KW-0460">Magnesium</keyword>
<evidence type="ECO:0000256" key="7">
    <source>
        <dbReference type="ARBA" id="ARBA00030248"/>
    </source>
</evidence>
<feature type="binding site" evidence="9">
    <location>
        <position position="322"/>
    </location>
    <ligand>
        <name>Mg(2+)</name>
        <dbReference type="ChEBI" id="CHEBI:18420"/>
        <label>2</label>
    </ligand>
</feature>
<evidence type="ECO:0000256" key="4">
    <source>
        <dbReference type="ARBA" id="ARBA00022695"/>
    </source>
</evidence>
<dbReference type="SUPFAM" id="SSF56672">
    <property type="entry name" value="DNA/RNA polymerases"/>
    <property type="match status" value="1"/>
</dbReference>
<evidence type="ECO:0000256" key="3">
    <source>
        <dbReference type="ARBA" id="ARBA00022679"/>
    </source>
</evidence>
<comment type="catalytic activity">
    <reaction evidence="8">
        <text>RNA(n) + a ribonucleoside 5'-triphosphate = RNA(n+1) + diphosphate</text>
        <dbReference type="Rhea" id="RHEA:21248"/>
        <dbReference type="Rhea" id="RHEA-COMP:14527"/>
        <dbReference type="Rhea" id="RHEA-COMP:17342"/>
        <dbReference type="ChEBI" id="CHEBI:33019"/>
        <dbReference type="ChEBI" id="CHEBI:61557"/>
        <dbReference type="ChEBI" id="CHEBI:140395"/>
        <dbReference type="EC" id="2.7.7.48"/>
    </reaction>
</comment>